<sequence>MSETIVRNQYDQLASVYDLRWKSYITNTLSFLKTWAEISPTDTILDVACGTGEFERLLLAEYSSQQIVGIDISDKMLAIAKQKCSAYPQVSFQIASASNLPFDNDSIDVIVSANAFHYFDDPLAALKEMRRVLKPDGKVIILDWCRDYLTCKICDLILKVFDPAHQQCYTQNEFHRLLEDANFAVYRATKIRFGVVWGLMVATASLKA</sequence>
<dbReference type="InterPro" id="IPR013216">
    <property type="entry name" value="Methyltransf_11"/>
</dbReference>
<keyword evidence="3" id="KW-1185">Reference proteome</keyword>
<comment type="caution">
    <text evidence="2">The sequence shown here is derived from an EMBL/GenBank/DDBJ whole genome shotgun (WGS) entry which is preliminary data.</text>
</comment>
<evidence type="ECO:0000259" key="1">
    <source>
        <dbReference type="Pfam" id="PF08241"/>
    </source>
</evidence>
<reference evidence="2 3" key="1">
    <citation type="journal article" date="2020" name="ISME J.">
        <title>Comparative genomics reveals insights into cyanobacterial evolution and habitat adaptation.</title>
        <authorList>
            <person name="Chen M.Y."/>
            <person name="Teng W.K."/>
            <person name="Zhao L."/>
            <person name="Hu C.X."/>
            <person name="Zhou Y.K."/>
            <person name="Han B.P."/>
            <person name="Song L.R."/>
            <person name="Shu W.S."/>
        </authorList>
    </citation>
    <scope>NUCLEOTIDE SEQUENCE [LARGE SCALE GENOMIC DNA]</scope>
    <source>
        <strain evidence="2 3">FACHB-130</strain>
    </source>
</reference>
<gene>
    <name evidence="2" type="ORF">H6G74_24645</name>
</gene>
<dbReference type="GO" id="GO:0032259">
    <property type="term" value="P:methylation"/>
    <property type="evidence" value="ECO:0007669"/>
    <property type="project" value="UniProtKB-KW"/>
</dbReference>
<organism evidence="2 3">
    <name type="scientific">Nostoc spongiaeforme FACHB-130</name>
    <dbReference type="NCBI Taxonomy" id="1357510"/>
    <lineage>
        <taxon>Bacteria</taxon>
        <taxon>Bacillati</taxon>
        <taxon>Cyanobacteriota</taxon>
        <taxon>Cyanophyceae</taxon>
        <taxon>Nostocales</taxon>
        <taxon>Nostocaceae</taxon>
        <taxon>Nostoc</taxon>
    </lineage>
</organism>
<proteinExistence type="predicted"/>
<keyword evidence="2" id="KW-0808">Transferase</keyword>
<evidence type="ECO:0000313" key="3">
    <source>
        <dbReference type="Proteomes" id="UP000603457"/>
    </source>
</evidence>
<name>A0ABR8G2S1_9NOSO</name>
<dbReference type="InterPro" id="IPR029063">
    <property type="entry name" value="SAM-dependent_MTases_sf"/>
</dbReference>
<dbReference type="SUPFAM" id="SSF53335">
    <property type="entry name" value="S-adenosyl-L-methionine-dependent methyltransferases"/>
    <property type="match status" value="1"/>
</dbReference>
<dbReference type="GO" id="GO:0008168">
    <property type="term" value="F:methyltransferase activity"/>
    <property type="evidence" value="ECO:0007669"/>
    <property type="project" value="UniProtKB-KW"/>
</dbReference>
<dbReference type="Proteomes" id="UP000603457">
    <property type="component" value="Unassembled WGS sequence"/>
</dbReference>
<dbReference type="PANTHER" id="PTHR43591">
    <property type="entry name" value="METHYLTRANSFERASE"/>
    <property type="match status" value="1"/>
</dbReference>
<dbReference type="EMBL" id="JACJTB010000043">
    <property type="protein sequence ID" value="MBD2597487.1"/>
    <property type="molecule type" value="Genomic_DNA"/>
</dbReference>
<keyword evidence="2" id="KW-0489">Methyltransferase</keyword>
<dbReference type="RefSeq" id="WP_190970133.1">
    <property type="nucleotide sequence ID" value="NZ_JACJTB010000043.1"/>
</dbReference>
<dbReference type="PANTHER" id="PTHR43591:SF110">
    <property type="entry name" value="RHODANESE DOMAIN-CONTAINING PROTEIN"/>
    <property type="match status" value="1"/>
</dbReference>
<accession>A0ABR8G2S1</accession>
<evidence type="ECO:0000313" key="2">
    <source>
        <dbReference type="EMBL" id="MBD2597487.1"/>
    </source>
</evidence>
<dbReference type="Pfam" id="PF08241">
    <property type="entry name" value="Methyltransf_11"/>
    <property type="match status" value="1"/>
</dbReference>
<dbReference type="CDD" id="cd02440">
    <property type="entry name" value="AdoMet_MTases"/>
    <property type="match status" value="1"/>
</dbReference>
<feature type="domain" description="Methyltransferase type 11" evidence="1">
    <location>
        <begin position="45"/>
        <end position="141"/>
    </location>
</feature>
<dbReference type="Gene3D" id="3.40.50.150">
    <property type="entry name" value="Vaccinia Virus protein VP39"/>
    <property type="match status" value="1"/>
</dbReference>
<protein>
    <submittedName>
        <fullName evidence="2">Methyltransferase domain-containing protein</fullName>
    </submittedName>
</protein>